<dbReference type="Proteomes" id="UP000039046">
    <property type="component" value="Unassembled WGS sequence"/>
</dbReference>
<organism evidence="2 3">
    <name type="scientific">[Torrubiella] hemipterigena</name>
    <dbReference type="NCBI Taxonomy" id="1531966"/>
    <lineage>
        <taxon>Eukaryota</taxon>
        <taxon>Fungi</taxon>
        <taxon>Dikarya</taxon>
        <taxon>Ascomycota</taxon>
        <taxon>Pezizomycotina</taxon>
        <taxon>Sordariomycetes</taxon>
        <taxon>Hypocreomycetidae</taxon>
        <taxon>Hypocreales</taxon>
        <taxon>Clavicipitaceae</taxon>
        <taxon>Clavicipitaceae incertae sedis</taxon>
        <taxon>'Torrubiella' clade</taxon>
    </lineage>
</organism>
<feature type="transmembrane region" description="Helical" evidence="1">
    <location>
        <begin position="282"/>
        <end position="302"/>
    </location>
</feature>
<feature type="transmembrane region" description="Helical" evidence="1">
    <location>
        <begin position="314"/>
        <end position="333"/>
    </location>
</feature>
<feature type="transmembrane region" description="Helical" evidence="1">
    <location>
        <begin position="98"/>
        <end position="120"/>
    </location>
</feature>
<dbReference type="AlphaFoldDB" id="A0A0A1SYX4"/>
<dbReference type="HOGENOM" id="CLU_727989_0_0_1"/>
<feature type="transmembrane region" description="Helical" evidence="1">
    <location>
        <begin position="59"/>
        <end position="77"/>
    </location>
</feature>
<sequence>MDEKGPTKGCDVPYQPPDATTASAATVGPEERVLILPIQRTIQFCIVLGLFRYDIVQPMIFPFLSLATLLYVKAVATTNGYVISGDSLPAHQCRARRAFFDGCINGHIPYVAWLLSMQLIALTHGTGGEHRFTITCITVSMAITGYMLFLRSGLQEWLYLVGGPWRKAMQLMGVFVKLTREEISLLVDFVATGQAAGDQPDVELGTVAQKPERYTIFVPSIATFVFFYLIAILAAVENDIPLAFTRIGGVAYVFYILRSNGYYTSESGISETEYTFRKACEIGAYLGALGNLVWRLFLMYLVDWDSSYRPGFWATAPVQVIMSVGFAAMVMLCRSGREALSAAITTARQKSTDFWVFMGRVKRREASIAFDLKRKNSWNC</sequence>
<evidence type="ECO:0000256" key="1">
    <source>
        <dbReference type="SAM" id="Phobius"/>
    </source>
</evidence>
<keyword evidence="1" id="KW-0812">Transmembrane</keyword>
<protein>
    <submittedName>
        <fullName evidence="2">Uncharacterized protein</fullName>
    </submittedName>
</protein>
<gene>
    <name evidence="2" type="ORF">VHEMI05827</name>
</gene>
<feature type="transmembrane region" description="Helical" evidence="1">
    <location>
        <begin position="132"/>
        <end position="150"/>
    </location>
</feature>
<dbReference type="EMBL" id="CDHN01000003">
    <property type="protein sequence ID" value="CEJ90016.1"/>
    <property type="molecule type" value="Genomic_DNA"/>
</dbReference>
<keyword evidence="1" id="KW-1133">Transmembrane helix</keyword>
<name>A0A0A1SYX4_9HYPO</name>
<accession>A0A0A1SYX4</accession>
<reference evidence="2 3" key="1">
    <citation type="journal article" date="2015" name="Genome Announc.">
        <title>Draft Genome Sequence and Gene Annotation of the Entomopathogenic Fungus Verticillium hemipterigenum.</title>
        <authorList>
            <person name="Horn F."/>
            <person name="Habel A."/>
            <person name="Scharf D.H."/>
            <person name="Dworschak J."/>
            <person name="Brakhage A.A."/>
            <person name="Guthke R."/>
            <person name="Hertweck C."/>
            <person name="Linde J."/>
        </authorList>
    </citation>
    <scope>NUCLEOTIDE SEQUENCE [LARGE SCALE GENOMIC DNA]</scope>
</reference>
<feature type="transmembrane region" description="Helical" evidence="1">
    <location>
        <begin position="240"/>
        <end position="257"/>
    </location>
</feature>
<keyword evidence="3" id="KW-1185">Reference proteome</keyword>
<feature type="transmembrane region" description="Helical" evidence="1">
    <location>
        <begin position="214"/>
        <end position="234"/>
    </location>
</feature>
<evidence type="ECO:0000313" key="2">
    <source>
        <dbReference type="EMBL" id="CEJ90016.1"/>
    </source>
</evidence>
<keyword evidence="1" id="KW-0472">Membrane</keyword>
<evidence type="ECO:0000313" key="3">
    <source>
        <dbReference type="Proteomes" id="UP000039046"/>
    </source>
</evidence>
<proteinExistence type="predicted"/>